<dbReference type="HAMAP" id="MF_02019">
    <property type="entry name" value="MurF"/>
    <property type="match status" value="1"/>
</dbReference>
<evidence type="ECO:0000259" key="13">
    <source>
        <dbReference type="Pfam" id="PF02875"/>
    </source>
</evidence>
<evidence type="ECO:0000256" key="11">
    <source>
        <dbReference type="RuleBase" id="RU004136"/>
    </source>
</evidence>
<evidence type="ECO:0000256" key="4">
    <source>
        <dbReference type="ARBA" id="ARBA00022741"/>
    </source>
</evidence>
<dbReference type="NCBIfam" id="TIGR01143">
    <property type="entry name" value="murF"/>
    <property type="match status" value="1"/>
</dbReference>
<dbReference type="Gene3D" id="3.40.1190.10">
    <property type="entry name" value="Mur-like, catalytic domain"/>
    <property type="match status" value="1"/>
</dbReference>
<gene>
    <name evidence="10" type="primary">murF</name>
    <name evidence="15" type="ORF">J9317_01425</name>
</gene>
<dbReference type="SUPFAM" id="SSF53623">
    <property type="entry name" value="MurD-like peptide ligases, catalytic domain"/>
    <property type="match status" value="1"/>
</dbReference>
<dbReference type="GO" id="GO:0016874">
    <property type="term" value="F:ligase activity"/>
    <property type="evidence" value="ECO:0007669"/>
    <property type="project" value="UniProtKB-KW"/>
</dbReference>
<dbReference type="PANTHER" id="PTHR43024:SF1">
    <property type="entry name" value="UDP-N-ACETYLMURAMOYL-TRIPEPTIDE--D-ALANYL-D-ALANINE LIGASE"/>
    <property type="match status" value="1"/>
</dbReference>
<comment type="similarity">
    <text evidence="10">Belongs to the MurCDEF family. MurF subfamily.</text>
</comment>
<dbReference type="Pfam" id="PF01225">
    <property type="entry name" value="Mur_ligase"/>
    <property type="match status" value="1"/>
</dbReference>
<keyword evidence="7 10" id="KW-0573">Peptidoglycan synthesis</keyword>
<dbReference type="InterPro" id="IPR000713">
    <property type="entry name" value="Mur_ligase_N"/>
</dbReference>
<evidence type="ECO:0000313" key="15">
    <source>
        <dbReference type="EMBL" id="MBS2967452.1"/>
    </source>
</evidence>
<evidence type="ECO:0000256" key="1">
    <source>
        <dbReference type="ARBA" id="ARBA00022490"/>
    </source>
</evidence>
<keyword evidence="8 10" id="KW-0131">Cell cycle</keyword>
<keyword evidence="1 10" id="KW-0963">Cytoplasm</keyword>
<proteinExistence type="inferred from homology"/>
<dbReference type="Proteomes" id="UP000682403">
    <property type="component" value="Unassembled WGS sequence"/>
</dbReference>
<dbReference type="InterPro" id="IPR036565">
    <property type="entry name" value="Mur-like_cat_sf"/>
</dbReference>
<dbReference type="RefSeq" id="WP_211555914.1">
    <property type="nucleotide sequence ID" value="NZ_JAGVRK010000001.1"/>
</dbReference>
<comment type="catalytic activity">
    <reaction evidence="10 11">
        <text>D-alanyl-D-alanine + UDP-N-acetyl-alpha-D-muramoyl-L-alanyl-gamma-D-glutamyl-meso-2,6-diaminopimelate + ATP = UDP-N-acetyl-alpha-D-muramoyl-L-alanyl-gamma-D-glutamyl-meso-2,6-diaminopimeloyl-D-alanyl-D-alanine + ADP + phosphate + H(+)</text>
        <dbReference type="Rhea" id="RHEA:28374"/>
        <dbReference type="ChEBI" id="CHEBI:15378"/>
        <dbReference type="ChEBI" id="CHEBI:30616"/>
        <dbReference type="ChEBI" id="CHEBI:43474"/>
        <dbReference type="ChEBI" id="CHEBI:57822"/>
        <dbReference type="ChEBI" id="CHEBI:61386"/>
        <dbReference type="ChEBI" id="CHEBI:83905"/>
        <dbReference type="ChEBI" id="CHEBI:456216"/>
        <dbReference type="EC" id="6.3.2.10"/>
    </reaction>
</comment>
<dbReference type="InterPro" id="IPR005863">
    <property type="entry name" value="UDP-N-AcMur_synth"/>
</dbReference>
<organism evidence="15 16">
    <name type="scientific">Metabacillus flavus</name>
    <dbReference type="NCBI Taxonomy" id="2823519"/>
    <lineage>
        <taxon>Bacteria</taxon>
        <taxon>Bacillati</taxon>
        <taxon>Bacillota</taxon>
        <taxon>Bacilli</taxon>
        <taxon>Bacillales</taxon>
        <taxon>Bacillaceae</taxon>
        <taxon>Metabacillus</taxon>
    </lineage>
</organism>
<keyword evidence="6 10" id="KW-0133">Cell shape</keyword>
<comment type="caution">
    <text evidence="15">The sequence shown here is derived from an EMBL/GenBank/DDBJ whole genome shotgun (WGS) entry which is preliminary data.</text>
</comment>
<evidence type="ECO:0000256" key="10">
    <source>
        <dbReference type="HAMAP-Rule" id="MF_02019"/>
    </source>
</evidence>
<dbReference type="Pfam" id="PF08245">
    <property type="entry name" value="Mur_ligase_M"/>
    <property type="match status" value="1"/>
</dbReference>
<evidence type="ECO:0000256" key="9">
    <source>
        <dbReference type="ARBA" id="ARBA00023316"/>
    </source>
</evidence>
<dbReference type="InterPro" id="IPR013221">
    <property type="entry name" value="Mur_ligase_cen"/>
</dbReference>
<dbReference type="SUPFAM" id="SSF53244">
    <property type="entry name" value="MurD-like peptide ligases, peptide-binding domain"/>
    <property type="match status" value="1"/>
</dbReference>
<reference evidence="15 16" key="1">
    <citation type="submission" date="2021-04" db="EMBL/GenBank/DDBJ databases">
        <title>Metabacillus sp. strain KIGAM252 whole genome sequence.</title>
        <authorList>
            <person name="Seo M.-J."/>
            <person name="Cho E.-S."/>
            <person name="Hwang C.Y."/>
            <person name="Yoon D.J."/>
        </authorList>
    </citation>
    <scope>NUCLEOTIDE SEQUENCE [LARGE SCALE GENOMIC DNA]</scope>
    <source>
        <strain evidence="15 16">KIGAM252</strain>
    </source>
</reference>
<feature type="binding site" evidence="10">
    <location>
        <begin position="113"/>
        <end position="119"/>
    </location>
    <ligand>
        <name>ATP</name>
        <dbReference type="ChEBI" id="CHEBI:30616"/>
    </ligand>
</feature>
<keyword evidence="5 10" id="KW-0067">ATP-binding</keyword>
<evidence type="ECO:0000256" key="8">
    <source>
        <dbReference type="ARBA" id="ARBA00023306"/>
    </source>
</evidence>
<dbReference type="EC" id="6.3.2.10" evidence="10 11"/>
<dbReference type="Gene3D" id="3.40.1390.10">
    <property type="entry name" value="MurE/MurF, N-terminal domain"/>
    <property type="match status" value="1"/>
</dbReference>
<evidence type="ECO:0000259" key="12">
    <source>
        <dbReference type="Pfam" id="PF01225"/>
    </source>
</evidence>
<dbReference type="InterPro" id="IPR004101">
    <property type="entry name" value="Mur_ligase_C"/>
</dbReference>
<accession>A0ABS5L9P5</accession>
<dbReference type="SUPFAM" id="SSF63418">
    <property type="entry name" value="MurE/MurF N-terminal domain"/>
    <property type="match status" value="1"/>
</dbReference>
<keyword evidence="2 10" id="KW-0436">Ligase</keyword>
<protein>
    <recommendedName>
        <fullName evidence="10 11">UDP-N-acetylmuramoyl-tripeptide--D-alanyl-D-alanine ligase</fullName>
        <ecNumber evidence="10 11">6.3.2.10</ecNumber>
    </recommendedName>
    <alternativeName>
        <fullName evidence="10">D-alanyl-D-alanine-adding enzyme</fullName>
    </alternativeName>
</protein>
<evidence type="ECO:0000313" key="16">
    <source>
        <dbReference type="Proteomes" id="UP000682403"/>
    </source>
</evidence>
<comment type="subcellular location">
    <subcellularLocation>
        <location evidence="10 11">Cytoplasm</location>
    </subcellularLocation>
</comment>
<feature type="domain" description="Mur ligase C-terminal" evidence="13">
    <location>
        <begin position="317"/>
        <end position="443"/>
    </location>
</feature>
<dbReference type="InterPro" id="IPR035911">
    <property type="entry name" value="MurE/MurF_N"/>
</dbReference>
<evidence type="ECO:0000256" key="6">
    <source>
        <dbReference type="ARBA" id="ARBA00022960"/>
    </source>
</evidence>
<evidence type="ECO:0000256" key="5">
    <source>
        <dbReference type="ARBA" id="ARBA00022840"/>
    </source>
</evidence>
<evidence type="ECO:0000256" key="3">
    <source>
        <dbReference type="ARBA" id="ARBA00022618"/>
    </source>
</evidence>
<dbReference type="InterPro" id="IPR051046">
    <property type="entry name" value="MurCDEF_CellWall_CoF430Synth"/>
</dbReference>
<comment type="function">
    <text evidence="10 11">Involved in cell wall formation. Catalyzes the final step in the synthesis of UDP-N-acetylmuramoyl-pentapeptide, the precursor of murein.</text>
</comment>
<dbReference type="Pfam" id="PF02875">
    <property type="entry name" value="Mur_ligase_C"/>
    <property type="match status" value="1"/>
</dbReference>
<evidence type="ECO:0000256" key="2">
    <source>
        <dbReference type="ARBA" id="ARBA00022598"/>
    </source>
</evidence>
<keyword evidence="16" id="KW-1185">Reference proteome</keyword>
<dbReference type="Gene3D" id="3.90.190.20">
    <property type="entry name" value="Mur ligase, C-terminal domain"/>
    <property type="match status" value="1"/>
</dbReference>
<keyword evidence="4 10" id="KW-0547">Nucleotide-binding</keyword>
<comment type="pathway">
    <text evidence="10 11">Cell wall biogenesis; peptidoglycan biosynthesis.</text>
</comment>
<dbReference type="EMBL" id="JAGVRK010000001">
    <property type="protein sequence ID" value="MBS2967452.1"/>
    <property type="molecule type" value="Genomic_DNA"/>
</dbReference>
<keyword evidence="9 10" id="KW-0961">Cell wall biogenesis/degradation</keyword>
<dbReference type="InterPro" id="IPR036615">
    <property type="entry name" value="Mur_ligase_C_dom_sf"/>
</dbReference>
<evidence type="ECO:0000256" key="7">
    <source>
        <dbReference type="ARBA" id="ARBA00022984"/>
    </source>
</evidence>
<evidence type="ECO:0000259" key="14">
    <source>
        <dbReference type="Pfam" id="PF08245"/>
    </source>
</evidence>
<sequence length="457" mass="49391">MIQRTLKDIQKMAGGEGLAAQYEDRSAAGVSTDSRSVLPGSLFIPITGENFNGHRFAEKALSEGAAAVLWAKKELNPPADAPVIFVEDTLAALQKLAKAYKEQLNVKVAGVTGSNGKTTTKDLLASALSPSFNVHKTKGNFNNHIGLPLTLLAMPEDTEVAVLEMGMSSKGEIEFLSQLAQPDAAIITNIGESHLMDLGSREGIAEAKLEIASGLKEEGVLFYFGDEPLLTERVPALNRKTMTFGETEENNLYPSDIVQSDAGVEFTVQPEGERFAIPVLGKHNVWNALAAIAVARHFGMKDDAIKSGLSKLAMTAMRLELLKSSKGWSVINDAYNASPTSMKAAIRLTEDLKGYSRKILILGDMLELGDQEAEFHEQTGEHVSAGKTDHVFTYGKLGEFIAAGVRKNLPNEKVQSFTDKAELISAVKKFARPGDLFLVKASRGMKLEEAVEALQQD</sequence>
<feature type="domain" description="Mur ligase N-terminal catalytic" evidence="12">
    <location>
        <begin position="29"/>
        <end position="100"/>
    </location>
</feature>
<dbReference type="PANTHER" id="PTHR43024">
    <property type="entry name" value="UDP-N-ACETYLMURAMOYL-TRIPEPTIDE--D-ALANYL-D-ALANINE LIGASE"/>
    <property type="match status" value="1"/>
</dbReference>
<name>A0ABS5L9P5_9BACI</name>
<feature type="domain" description="Mur ligase central" evidence="14">
    <location>
        <begin position="111"/>
        <end position="295"/>
    </location>
</feature>
<keyword evidence="3 10" id="KW-0132">Cell division</keyword>